<keyword evidence="3" id="KW-1185">Reference proteome</keyword>
<dbReference type="EMBL" id="JAOYFB010000037">
    <property type="protein sequence ID" value="KAK4024319.1"/>
    <property type="molecule type" value="Genomic_DNA"/>
</dbReference>
<protein>
    <recommendedName>
        <fullName evidence="4">DUF4806 domain-containing protein</fullName>
    </recommendedName>
</protein>
<reference evidence="2 3" key="1">
    <citation type="journal article" date="2023" name="Nucleic Acids Res.">
        <title>The hologenome of Daphnia magna reveals possible DNA methylation and microbiome-mediated evolution of the host genome.</title>
        <authorList>
            <person name="Chaturvedi A."/>
            <person name="Li X."/>
            <person name="Dhandapani V."/>
            <person name="Marshall H."/>
            <person name="Kissane S."/>
            <person name="Cuenca-Cambronero M."/>
            <person name="Asole G."/>
            <person name="Calvet F."/>
            <person name="Ruiz-Romero M."/>
            <person name="Marangio P."/>
            <person name="Guigo R."/>
            <person name="Rago D."/>
            <person name="Mirbahai L."/>
            <person name="Eastwood N."/>
            <person name="Colbourne J.K."/>
            <person name="Zhou J."/>
            <person name="Mallon E."/>
            <person name="Orsini L."/>
        </authorList>
    </citation>
    <scope>NUCLEOTIDE SEQUENCE [LARGE SCALE GENOMIC DNA]</scope>
    <source>
        <strain evidence="2">LRV0_1</strain>
    </source>
</reference>
<feature type="compositionally biased region" description="Polar residues" evidence="1">
    <location>
        <begin position="360"/>
        <end position="369"/>
    </location>
</feature>
<evidence type="ECO:0000313" key="2">
    <source>
        <dbReference type="EMBL" id="KAK4024319.1"/>
    </source>
</evidence>
<feature type="compositionally biased region" description="Basic residues" evidence="1">
    <location>
        <begin position="61"/>
        <end position="71"/>
    </location>
</feature>
<sequence length="480" mass="53886">MSSTRLKLASYDEERKNLNKAVKGDDLCTTDADERKKTRKSRMSKFSREDKNEDDDMAINRSKKTSFKRIRQFPASGSEDEMANSPVPPKPPAIALANTKLSSQSNLQSQRSCIKRTKSLPSNSKKPTRNENVRCFPKKQTGLRDTTSKPKDSFKDDSDILSFSDRTQHFPTRYRPVNYGYSVPEFGDEGEFQSMDTNLNQSNSENPANTRINHARHGSEKHTQAVHFSTRHRPVNFGYSVPSLSDEEDSTDNRTSAMEPEKAKTKSFHKSDTNHSVTKAKLALSSTSMAGKSNSDKGKSLLPSSNNKQQTSAGSGSQSAVSHRFPNDKAAPESQPHYSLYDNDNASPRSEPYHSRYDNNKASAVSRSQNSLRTVKFRNNEPDSLNFEIFPITSMLEFEEVNDQRKPFHAQNLIIGGKSPASVVRKILKKVLDKEFGKQFSWYGRRGNCSLGSSLLGKIILVHDYGLSLSIIRLPHTNFV</sequence>
<feature type="compositionally biased region" description="Low complexity" evidence="1">
    <location>
        <begin position="309"/>
        <end position="322"/>
    </location>
</feature>
<proteinExistence type="predicted"/>
<dbReference type="Proteomes" id="UP001234178">
    <property type="component" value="Unassembled WGS sequence"/>
</dbReference>
<gene>
    <name evidence="2" type="ORF">OUZ56_009706</name>
</gene>
<name>A0ABR0AGR5_9CRUS</name>
<organism evidence="2 3">
    <name type="scientific">Daphnia magna</name>
    <dbReference type="NCBI Taxonomy" id="35525"/>
    <lineage>
        <taxon>Eukaryota</taxon>
        <taxon>Metazoa</taxon>
        <taxon>Ecdysozoa</taxon>
        <taxon>Arthropoda</taxon>
        <taxon>Crustacea</taxon>
        <taxon>Branchiopoda</taxon>
        <taxon>Diplostraca</taxon>
        <taxon>Cladocera</taxon>
        <taxon>Anomopoda</taxon>
        <taxon>Daphniidae</taxon>
        <taxon>Daphnia</taxon>
    </lineage>
</organism>
<evidence type="ECO:0008006" key="4">
    <source>
        <dbReference type="Google" id="ProtNLM"/>
    </source>
</evidence>
<feature type="compositionally biased region" description="Basic and acidic residues" evidence="1">
    <location>
        <begin position="146"/>
        <end position="158"/>
    </location>
</feature>
<evidence type="ECO:0000313" key="3">
    <source>
        <dbReference type="Proteomes" id="UP001234178"/>
    </source>
</evidence>
<comment type="caution">
    <text evidence="2">The sequence shown here is derived from an EMBL/GenBank/DDBJ whole genome shotgun (WGS) entry which is preliminary data.</text>
</comment>
<feature type="compositionally biased region" description="Basic and acidic residues" evidence="1">
    <location>
        <begin position="16"/>
        <end position="36"/>
    </location>
</feature>
<accession>A0ABR0AGR5</accession>
<feature type="region of interest" description="Disordered" evidence="1">
    <location>
        <begin position="201"/>
        <end position="369"/>
    </location>
</feature>
<feature type="compositionally biased region" description="Basic and acidic residues" evidence="1">
    <location>
        <begin position="259"/>
        <end position="273"/>
    </location>
</feature>
<feature type="compositionally biased region" description="Low complexity" evidence="1">
    <location>
        <begin position="101"/>
        <end position="112"/>
    </location>
</feature>
<evidence type="ECO:0000256" key="1">
    <source>
        <dbReference type="SAM" id="MobiDB-lite"/>
    </source>
</evidence>
<feature type="compositionally biased region" description="Polar residues" evidence="1">
    <location>
        <begin position="201"/>
        <end position="212"/>
    </location>
</feature>
<feature type="region of interest" description="Disordered" evidence="1">
    <location>
        <begin position="16"/>
        <end position="159"/>
    </location>
</feature>
<feature type="compositionally biased region" description="Polar residues" evidence="1">
    <location>
        <begin position="284"/>
        <end position="293"/>
    </location>
</feature>